<name>A0A377J1S6_9HELI</name>
<dbReference type="OrthoDB" id="9797723at2"/>
<dbReference type="EMBL" id="UGHV01000001">
    <property type="protein sequence ID" value="STO96431.1"/>
    <property type="molecule type" value="Genomic_DNA"/>
</dbReference>
<dbReference type="InterPro" id="IPR035093">
    <property type="entry name" value="RelE/ParE_toxin_dom_sf"/>
</dbReference>
<dbReference type="Pfam" id="PF05016">
    <property type="entry name" value="ParE_toxin"/>
    <property type="match status" value="1"/>
</dbReference>
<sequence length="85" mass="10041">MQFVYSKKAQKQFEKLDTITQKRIKNLTQELESLENPRSKGEALVGNLGGLWRYRVGDYRIVCEINDNELLIYAIHIAHRKEVYK</sequence>
<dbReference type="Proteomes" id="UP000254841">
    <property type="component" value="Unassembled WGS sequence"/>
</dbReference>
<organism evidence="3 4">
    <name type="scientific">Helicobacter canis</name>
    <dbReference type="NCBI Taxonomy" id="29419"/>
    <lineage>
        <taxon>Bacteria</taxon>
        <taxon>Pseudomonadati</taxon>
        <taxon>Campylobacterota</taxon>
        <taxon>Epsilonproteobacteria</taxon>
        <taxon>Campylobacterales</taxon>
        <taxon>Helicobacteraceae</taxon>
        <taxon>Helicobacter</taxon>
    </lineage>
</organism>
<dbReference type="Gene3D" id="3.30.2310.20">
    <property type="entry name" value="RelE-like"/>
    <property type="match status" value="1"/>
</dbReference>
<keyword evidence="3" id="KW-0378">Hydrolase</keyword>
<accession>A0A377J1S6</accession>
<dbReference type="EC" id="3.1.-.-" evidence="3"/>
<dbReference type="RefSeq" id="WP_115010766.1">
    <property type="nucleotide sequence ID" value="NZ_UGHV01000001.1"/>
</dbReference>
<dbReference type="PANTHER" id="PTHR35601:SF1">
    <property type="entry name" value="TOXIN RELE"/>
    <property type="match status" value="1"/>
</dbReference>
<dbReference type="GO" id="GO:0016787">
    <property type="term" value="F:hydrolase activity"/>
    <property type="evidence" value="ECO:0007669"/>
    <property type="project" value="UniProtKB-KW"/>
</dbReference>
<evidence type="ECO:0000256" key="1">
    <source>
        <dbReference type="ARBA" id="ARBA00006226"/>
    </source>
</evidence>
<comment type="similarity">
    <text evidence="1">Belongs to the RelE toxin family.</text>
</comment>
<evidence type="ECO:0000256" key="2">
    <source>
        <dbReference type="ARBA" id="ARBA00022649"/>
    </source>
</evidence>
<dbReference type="SUPFAM" id="SSF143011">
    <property type="entry name" value="RelE-like"/>
    <property type="match status" value="1"/>
</dbReference>
<reference evidence="3 4" key="1">
    <citation type="submission" date="2018-06" db="EMBL/GenBank/DDBJ databases">
        <authorList>
            <consortium name="Pathogen Informatics"/>
            <person name="Doyle S."/>
        </authorList>
    </citation>
    <scope>NUCLEOTIDE SEQUENCE [LARGE SCALE GENOMIC DNA]</scope>
    <source>
        <strain evidence="3 4">NCTC12410</strain>
    </source>
</reference>
<keyword evidence="2" id="KW-1277">Toxin-antitoxin system</keyword>
<dbReference type="InterPro" id="IPR007712">
    <property type="entry name" value="RelE/ParE_toxin"/>
</dbReference>
<dbReference type="PANTHER" id="PTHR35601">
    <property type="entry name" value="TOXIN RELE"/>
    <property type="match status" value="1"/>
</dbReference>
<evidence type="ECO:0000313" key="3">
    <source>
        <dbReference type="EMBL" id="STO96431.1"/>
    </source>
</evidence>
<proteinExistence type="inferred from homology"/>
<dbReference type="NCBIfam" id="TIGR02385">
    <property type="entry name" value="RelE_StbE"/>
    <property type="match status" value="1"/>
</dbReference>
<gene>
    <name evidence="3" type="primary">relE</name>
    <name evidence="3" type="ORF">NCTC12410_00243</name>
</gene>
<dbReference type="AlphaFoldDB" id="A0A377J1S6"/>
<protein>
    <submittedName>
        <fullName evidence="3">Toxin RelE</fullName>
        <ecNumber evidence="3">3.1.-.-</ecNumber>
    </submittedName>
</protein>
<evidence type="ECO:0000313" key="4">
    <source>
        <dbReference type="Proteomes" id="UP000254841"/>
    </source>
</evidence>